<evidence type="ECO:0000313" key="2">
    <source>
        <dbReference type="EMBL" id="KKP00946.1"/>
    </source>
</evidence>
<feature type="compositionally biased region" description="Low complexity" evidence="1">
    <location>
        <begin position="127"/>
        <end position="143"/>
    </location>
</feature>
<sequence>MCCGTSLSYSIQSWASRITTCPQGSHTVSSHVSTTTEAPRNILDTRGAGMFVQCSQTGQSIRFESAAAEACSSAASGQTRQLTSSPKQDKGVKRDSQCSTPKGLKVDECGKRLRRPVRFEQLNDLKSSSSDITSSGSNGSGSSIVPRVWALTTGPTACAISSTAAYM</sequence>
<dbReference type="AlphaFoldDB" id="A0A0F9X6V2"/>
<evidence type="ECO:0000313" key="3">
    <source>
        <dbReference type="Proteomes" id="UP000034112"/>
    </source>
</evidence>
<evidence type="ECO:0000256" key="1">
    <source>
        <dbReference type="SAM" id="MobiDB-lite"/>
    </source>
</evidence>
<protein>
    <submittedName>
        <fullName evidence="2">Uncharacterized protein</fullName>
    </submittedName>
</protein>
<organism evidence="2 3">
    <name type="scientific">Trichoderma harzianum</name>
    <name type="common">Hypocrea lixii</name>
    <dbReference type="NCBI Taxonomy" id="5544"/>
    <lineage>
        <taxon>Eukaryota</taxon>
        <taxon>Fungi</taxon>
        <taxon>Dikarya</taxon>
        <taxon>Ascomycota</taxon>
        <taxon>Pezizomycotina</taxon>
        <taxon>Sordariomycetes</taxon>
        <taxon>Hypocreomycetidae</taxon>
        <taxon>Hypocreales</taxon>
        <taxon>Hypocreaceae</taxon>
        <taxon>Trichoderma</taxon>
    </lineage>
</organism>
<comment type="caution">
    <text evidence="2">The sequence shown here is derived from an EMBL/GenBank/DDBJ whole genome shotgun (WGS) entry which is preliminary data.</text>
</comment>
<name>A0A0F9X6V2_TRIHA</name>
<feature type="compositionally biased region" description="Polar residues" evidence="1">
    <location>
        <begin position="77"/>
        <end position="86"/>
    </location>
</feature>
<feature type="compositionally biased region" description="Basic and acidic residues" evidence="1">
    <location>
        <begin position="87"/>
        <end position="96"/>
    </location>
</feature>
<gene>
    <name evidence="2" type="ORF">THAR02_06954</name>
</gene>
<accession>A0A0F9X6V2</accession>
<reference evidence="3" key="1">
    <citation type="journal article" date="2015" name="Genome Announc.">
        <title>Draft whole-genome sequence of the biocontrol agent Trichoderma harzianum T6776.</title>
        <authorList>
            <person name="Baroncelli R."/>
            <person name="Piaggeschi G."/>
            <person name="Fiorini L."/>
            <person name="Bertolini E."/>
            <person name="Zapparata A."/>
            <person name="Pe M.E."/>
            <person name="Sarrocco S."/>
            <person name="Vannacci G."/>
        </authorList>
    </citation>
    <scope>NUCLEOTIDE SEQUENCE [LARGE SCALE GENOMIC DNA]</scope>
    <source>
        <strain evidence="3">T6776</strain>
    </source>
</reference>
<dbReference type="Proteomes" id="UP000034112">
    <property type="component" value="Unassembled WGS sequence"/>
</dbReference>
<proteinExistence type="predicted"/>
<feature type="region of interest" description="Disordered" evidence="1">
    <location>
        <begin position="73"/>
        <end position="103"/>
    </location>
</feature>
<feature type="region of interest" description="Disordered" evidence="1">
    <location>
        <begin position="122"/>
        <end position="145"/>
    </location>
</feature>
<dbReference type="EMBL" id="JOKZ01000221">
    <property type="protein sequence ID" value="KKP00946.1"/>
    <property type="molecule type" value="Genomic_DNA"/>
</dbReference>